<dbReference type="GO" id="GO:0016787">
    <property type="term" value="F:hydrolase activity"/>
    <property type="evidence" value="ECO:0007669"/>
    <property type="project" value="InterPro"/>
</dbReference>
<keyword evidence="1" id="KW-1133">Transmembrane helix</keyword>
<sequence>MKRITPLRRQVCGLILSGLGWFGLLLLTDLIQVRQSGGLMAEAAELTVPEGAPVTSFDFEKEDLGGWKVLGGQWTVEEMPDAPSGKRALIQRADEHVFNVIVTPAGAFHRVAIDISVKFKPLSGREDASGGIVFRLTAGEYYVIRANALENNFRLYYYNGELHMRATANVQPLALRTWHTIRVVAVGDQIQGWLDDQLLIDYEDMRSLVRTDPRLELGEVGLWTKADSVTAFDNFMIRGFALSK</sequence>
<reference evidence="3 4" key="1">
    <citation type="submission" date="2019-07" db="EMBL/GenBank/DDBJ databases">
        <authorList>
            <person name="Cremers G."/>
        </authorList>
    </citation>
    <scope>NUCLEOTIDE SEQUENCE [LARGE SCALE GENOMIC DNA]</scope>
</reference>
<keyword evidence="1" id="KW-0472">Membrane</keyword>
<keyword evidence="4" id="KW-1185">Reference proteome</keyword>
<dbReference type="Proteomes" id="UP000334340">
    <property type="component" value="Unassembled WGS sequence"/>
</dbReference>
<protein>
    <recommendedName>
        <fullName evidence="2">3-keto-alpha-glucoside-1,2-lyase/3-keto-2-hydroxy-glucal hydratase domain-containing protein</fullName>
    </recommendedName>
</protein>
<gene>
    <name evidence="3" type="ORF">MELA_02106</name>
</gene>
<evidence type="ECO:0000256" key="1">
    <source>
        <dbReference type="SAM" id="Phobius"/>
    </source>
</evidence>
<feature type="transmembrane region" description="Helical" evidence="1">
    <location>
        <begin position="12"/>
        <end position="31"/>
    </location>
</feature>
<dbReference type="EMBL" id="CABIKM010000032">
    <property type="protein sequence ID" value="VUZ85721.1"/>
    <property type="molecule type" value="Genomic_DNA"/>
</dbReference>
<proteinExistence type="predicted"/>
<organism evidence="3 4">
    <name type="scientific">Candidatus Methylomirabilis lanthanidiphila</name>
    <dbReference type="NCBI Taxonomy" id="2211376"/>
    <lineage>
        <taxon>Bacteria</taxon>
        <taxon>Candidatus Methylomirabilota</taxon>
        <taxon>Candidatus Methylomirabilia</taxon>
        <taxon>Candidatus Methylomirabilales</taxon>
        <taxon>Candidatus Methylomirabilaceae</taxon>
        <taxon>Candidatus Methylomirabilis</taxon>
    </lineage>
</organism>
<dbReference type="Pfam" id="PF06439">
    <property type="entry name" value="3keto-disac_hyd"/>
    <property type="match status" value="1"/>
</dbReference>
<dbReference type="Gene3D" id="2.60.120.560">
    <property type="entry name" value="Exo-inulinase, domain 1"/>
    <property type="match status" value="1"/>
</dbReference>
<accession>A0A564ZK62</accession>
<evidence type="ECO:0000313" key="3">
    <source>
        <dbReference type="EMBL" id="VUZ85721.1"/>
    </source>
</evidence>
<keyword evidence="1" id="KW-0812">Transmembrane</keyword>
<dbReference type="InterPro" id="IPR010496">
    <property type="entry name" value="AL/BT2_dom"/>
</dbReference>
<evidence type="ECO:0000313" key="4">
    <source>
        <dbReference type="Proteomes" id="UP000334340"/>
    </source>
</evidence>
<evidence type="ECO:0000259" key="2">
    <source>
        <dbReference type="Pfam" id="PF06439"/>
    </source>
</evidence>
<dbReference type="AlphaFoldDB" id="A0A564ZK62"/>
<feature type="domain" description="3-keto-alpha-glucoside-1,2-lyase/3-keto-2-hydroxy-glucal hydratase" evidence="2">
    <location>
        <begin position="59"/>
        <end position="238"/>
    </location>
</feature>
<name>A0A564ZK62_9BACT</name>